<reference evidence="2 3" key="1">
    <citation type="submission" date="2024-09" db="EMBL/GenBank/DDBJ databases">
        <authorList>
            <person name="Sun Q."/>
            <person name="Mori K."/>
        </authorList>
    </citation>
    <scope>NUCLEOTIDE SEQUENCE [LARGE SCALE GENOMIC DNA]</scope>
    <source>
        <strain evidence="2 3">NCAIM B.02621</strain>
    </source>
</reference>
<keyword evidence="3" id="KW-1185">Reference proteome</keyword>
<comment type="caution">
    <text evidence="2">The sequence shown here is derived from an EMBL/GenBank/DDBJ whole genome shotgun (WGS) entry which is preliminary data.</text>
</comment>
<feature type="signal peptide" evidence="1">
    <location>
        <begin position="1"/>
        <end position="24"/>
    </location>
</feature>
<keyword evidence="1" id="KW-0732">Signal</keyword>
<dbReference type="RefSeq" id="WP_376834374.1">
    <property type="nucleotide sequence ID" value="NZ_JBHLSW010000003.1"/>
</dbReference>
<dbReference type="EMBL" id="JBHLSW010000003">
    <property type="protein sequence ID" value="MFC0632960.1"/>
    <property type="molecule type" value="Genomic_DNA"/>
</dbReference>
<proteinExistence type="predicted"/>
<evidence type="ECO:0000256" key="1">
    <source>
        <dbReference type="SAM" id="SignalP"/>
    </source>
</evidence>
<feature type="chain" id="PRO_5045848331" evidence="1">
    <location>
        <begin position="25"/>
        <end position="145"/>
    </location>
</feature>
<gene>
    <name evidence="2" type="ORF">ACFFGE_03590</name>
</gene>
<dbReference type="Proteomes" id="UP001589906">
    <property type="component" value="Unassembled WGS sequence"/>
</dbReference>
<organism evidence="2 3">
    <name type="scientific">Brevundimonas balnearis</name>
    <dbReference type="NCBI Taxonomy" id="1572858"/>
    <lineage>
        <taxon>Bacteria</taxon>
        <taxon>Pseudomonadati</taxon>
        <taxon>Pseudomonadota</taxon>
        <taxon>Alphaproteobacteria</taxon>
        <taxon>Caulobacterales</taxon>
        <taxon>Caulobacteraceae</taxon>
        <taxon>Brevundimonas</taxon>
    </lineage>
</organism>
<protein>
    <submittedName>
        <fullName evidence="2">Uncharacterized protein</fullName>
    </submittedName>
</protein>
<evidence type="ECO:0000313" key="2">
    <source>
        <dbReference type="EMBL" id="MFC0632960.1"/>
    </source>
</evidence>
<accession>A0ABV6R018</accession>
<name>A0ABV6R018_9CAUL</name>
<evidence type="ECO:0000313" key="3">
    <source>
        <dbReference type="Proteomes" id="UP001589906"/>
    </source>
</evidence>
<sequence>MRLQSVGVAAVLSGALAIGGPAGAGELASYVRHALDQMEYQWADRPYTRSYFITQNNMGQGASWTQSFVSGASTVSLVAGCDQDCSGLSLIVFDRASGQSLGQRRGYGKSIEMTVSPGANRHLVAVLTMESCATEVCYFAFTAVH</sequence>